<name>A0AA41X7K7_9BACI</name>
<evidence type="ECO:0000313" key="1">
    <source>
        <dbReference type="EMBL" id="MCP8970379.1"/>
    </source>
</evidence>
<dbReference type="EMBL" id="JANCLT010000011">
    <property type="protein sequence ID" value="MCP8970379.1"/>
    <property type="molecule type" value="Genomic_DNA"/>
</dbReference>
<dbReference type="SUPFAM" id="SSF159173">
    <property type="entry name" value="YkvR-like"/>
    <property type="match status" value="1"/>
</dbReference>
<keyword evidence="2" id="KW-1185">Reference proteome</keyword>
<dbReference type="InterPro" id="IPR021596">
    <property type="entry name" value="DUF3219"/>
</dbReference>
<dbReference type="AlphaFoldDB" id="A0AA41X7K7"/>
<dbReference type="RefSeq" id="WP_254760300.1">
    <property type="nucleotide sequence ID" value="NZ_JANCLT010000011.1"/>
</dbReference>
<dbReference type="Proteomes" id="UP001156102">
    <property type="component" value="Unassembled WGS sequence"/>
</dbReference>
<proteinExistence type="predicted"/>
<reference evidence="1" key="1">
    <citation type="submission" date="2022-07" db="EMBL/GenBank/DDBJ databases">
        <authorList>
            <person name="Li W.-J."/>
            <person name="Deng Q.-Q."/>
        </authorList>
    </citation>
    <scope>NUCLEOTIDE SEQUENCE</scope>
    <source>
        <strain evidence="1">SYSU M60031</strain>
    </source>
</reference>
<dbReference type="InterPro" id="IPR023105">
    <property type="entry name" value="YkvR-like_sf"/>
</dbReference>
<dbReference type="Gene3D" id="2.40.30.80">
    <property type="entry name" value="YkvR-like"/>
    <property type="match status" value="1"/>
</dbReference>
<protein>
    <submittedName>
        <fullName evidence="1">YkvR family protein</fullName>
    </submittedName>
</protein>
<dbReference type="Pfam" id="PF11514">
    <property type="entry name" value="DUF3219"/>
    <property type="match status" value="1"/>
</dbReference>
<accession>A0AA41X7K7</accession>
<evidence type="ECO:0000313" key="2">
    <source>
        <dbReference type="Proteomes" id="UP001156102"/>
    </source>
</evidence>
<gene>
    <name evidence="1" type="ORF">NK662_17800</name>
</gene>
<organism evidence="1 2">
    <name type="scientific">Ectobacillus ponti</name>
    <dbReference type="NCBI Taxonomy" id="2961894"/>
    <lineage>
        <taxon>Bacteria</taxon>
        <taxon>Bacillati</taxon>
        <taxon>Bacillota</taxon>
        <taxon>Bacilli</taxon>
        <taxon>Bacillales</taxon>
        <taxon>Bacillaceae</taxon>
        <taxon>Ectobacillus</taxon>
    </lineage>
</organism>
<sequence length="94" mass="10943">MTDIFLNDMLIQAFVYEELPEKEELGISFSFHVKSGEEYHRITTLLYQNQFAVHVPARGLSFTGTIRQYYTSFTNLYEENQVGEFHLALTEVQG</sequence>
<comment type="caution">
    <text evidence="1">The sequence shown here is derived from an EMBL/GenBank/DDBJ whole genome shotgun (WGS) entry which is preliminary data.</text>
</comment>